<dbReference type="Proteomes" id="UP000319342">
    <property type="component" value="Chromosome"/>
</dbReference>
<reference evidence="1 2" key="1">
    <citation type="submission" date="2019-02" db="EMBL/GenBank/DDBJ databases">
        <title>Deep-cultivation of Planctomycetes and their phenomic and genomic characterization uncovers novel biology.</title>
        <authorList>
            <person name="Wiegand S."/>
            <person name="Jogler M."/>
            <person name="Boedeker C."/>
            <person name="Pinto D."/>
            <person name="Vollmers J."/>
            <person name="Rivas-Marin E."/>
            <person name="Kohn T."/>
            <person name="Peeters S.H."/>
            <person name="Heuer A."/>
            <person name="Rast P."/>
            <person name="Oberbeckmann S."/>
            <person name="Bunk B."/>
            <person name="Jeske O."/>
            <person name="Meyerdierks A."/>
            <person name="Storesund J.E."/>
            <person name="Kallscheuer N."/>
            <person name="Luecker S."/>
            <person name="Lage O.M."/>
            <person name="Pohl T."/>
            <person name="Merkel B.J."/>
            <person name="Hornburger P."/>
            <person name="Mueller R.-W."/>
            <person name="Bruemmer F."/>
            <person name="Labrenz M."/>
            <person name="Spormann A.M."/>
            <person name="Op den Camp H."/>
            <person name="Overmann J."/>
            <person name="Amann R."/>
            <person name="Jetten M.S.M."/>
            <person name="Mascher T."/>
            <person name="Medema M.H."/>
            <person name="Devos D.P."/>
            <person name="Kaster A.-K."/>
            <person name="Ovreas L."/>
            <person name="Rohde M."/>
            <person name="Galperin M.Y."/>
            <person name="Jogler C."/>
        </authorList>
    </citation>
    <scope>NUCLEOTIDE SEQUENCE [LARGE SCALE GENOMIC DNA]</scope>
    <source>
        <strain evidence="1 2">Pla163</strain>
    </source>
</reference>
<dbReference type="AlphaFoldDB" id="A0A518D181"/>
<protein>
    <submittedName>
        <fullName evidence="1">Uncharacterized protein</fullName>
    </submittedName>
</protein>
<evidence type="ECO:0000313" key="1">
    <source>
        <dbReference type="EMBL" id="QDU85185.1"/>
    </source>
</evidence>
<keyword evidence="2" id="KW-1185">Reference proteome</keyword>
<organism evidence="1 2">
    <name type="scientific">Rohdeia mirabilis</name>
    <dbReference type="NCBI Taxonomy" id="2528008"/>
    <lineage>
        <taxon>Bacteria</taxon>
        <taxon>Pseudomonadati</taxon>
        <taxon>Planctomycetota</taxon>
        <taxon>Planctomycetia</taxon>
        <taxon>Planctomycetia incertae sedis</taxon>
        <taxon>Rohdeia</taxon>
    </lineage>
</organism>
<sequence>MNRITLALAAAVVTTGLVLFVATRDAHARPPALPPVELPAAWSQVEGESLAQRYPELVDLVVADGHTLADLDLETCDPQLIDAFLTATWRVANGMQTELVASLESAGVELGSRLISRDLARERFEANPHAYFVAYSSPRSFGGRGFIDIAGEASPELFACQRLSAELSTHPRREAALVGAMYAPPMTTRTDSSGRESTVYPQVERWEREGPSQRLVGYDATDHVVMHIAGGCVGVP</sequence>
<name>A0A518D181_9BACT</name>
<evidence type="ECO:0000313" key="2">
    <source>
        <dbReference type="Proteomes" id="UP000319342"/>
    </source>
</evidence>
<gene>
    <name evidence="1" type="ORF">Pla163_23130</name>
</gene>
<dbReference type="RefSeq" id="WP_145188082.1">
    <property type="nucleotide sequence ID" value="NZ_CP036290.1"/>
</dbReference>
<proteinExistence type="predicted"/>
<accession>A0A518D181</accession>
<dbReference type="EMBL" id="CP036290">
    <property type="protein sequence ID" value="QDU85185.1"/>
    <property type="molecule type" value="Genomic_DNA"/>
</dbReference>